<dbReference type="Proteomes" id="UP000007881">
    <property type="component" value="Chromosome"/>
</dbReference>
<dbReference type="HOGENOM" id="CLU_591562_0_0_0"/>
<keyword evidence="2" id="KW-1185">Reference proteome</keyword>
<dbReference type="STRING" id="1142394.PSMK_09310"/>
<proteinExistence type="predicted"/>
<protein>
    <submittedName>
        <fullName evidence="1">Uncharacterized protein</fullName>
    </submittedName>
</protein>
<dbReference type="EMBL" id="AP012338">
    <property type="protein sequence ID" value="BAM03090.1"/>
    <property type="molecule type" value="Genomic_DNA"/>
</dbReference>
<dbReference type="PATRIC" id="fig|1142394.8.peg.963"/>
<dbReference type="eggNOG" id="ENOG502Z8T0">
    <property type="taxonomic scope" value="Bacteria"/>
</dbReference>
<dbReference type="RefSeq" id="WP_014436310.1">
    <property type="nucleotide sequence ID" value="NC_017080.1"/>
</dbReference>
<gene>
    <name evidence="1" type="ordered locus">PSMK_09310</name>
</gene>
<organism evidence="1 2">
    <name type="scientific">Phycisphaera mikurensis (strain NBRC 102666 / KCTC 22515 / FYK2301M01)</name>
    <dbReference type="NCBI Taxonomy" id="1142394"/>
    <lineage>
        <taxon>Bacteria</taxon>
        <taxon>Pseudomonadati</taxon>
        <taxon>Planctomycetota</taxon>
        <taxon>Phycisphaerae</taxon>
        <taxon>Phycisphaerales</taxon>
        <taxon>Phycisphaeraceae</taxon>
        <taxon>Phycisphaera</taxon>
    </lineage>
</organism>
<name>I0ICV2_PHYMF</name>
<dbReference type="KEGG" id="phm:PSMK_09310"/>
<dbReference type="AlphaFoldDB" id="I0ICV2"/>
<sequence>MPRPDCPPDFLWTPQPAAQAVVDRLIARFVSRHPFAATLADRLASEAGVRLGDLVESIQLEPVGPHDGLEAELRGVGFEGAADRLVHPGGIFPTLRLMPGGTVLGFRVESVEAFAETHALRAEPTGREGDRLRTVAAEAGSEPGRHTLLAVERHGWAGFEAPDDPAPIRDATARWREAFRARPRGGAADGELFEALEAAVRGALEELPRDLACDLFFEAERDFWTARNRAAGAQLRRQRALGIGWANHDHHTYRSSRGSFARMIAVFESLGLACRESFTPGPDAGWGAQVLEQPVTRIVIFADVDMTPEELLGDFAHEGLTPRQELGTVGLWCGLHGESILGAGMHHLECVFGFDLLREQLLAGDGIGMMDPFSSFDHLKQQFTEGEVWPVQPHRIRALLEGGRITAEQAERFAREGAIGSHLENLERNDGFKGFNQEGVTDIIQRTDARAAARA</sequence>
<accession>I0ICV2</accession>
<evidence type="ECO:0000313" key="1">
    <source>
        <dbReference type="EMBL" id="BAM03090.1"/>
    </source>
</evidence>
<reference evidence="1 2" key="1">
    <citation type="submission" date="2012-02" db="EMBL/GenBank/DDBJ databases">
        <title>Complete genome sequence of Phycisphaera mikurensis NBRC 102666.</title>
        <authorList>
            <person name="Ankai A."/>
            <person name="Hosoyama A."/>
            <person name="Terui Y."/>
            <person name="Sekine M."/>
            <person name="Fukai R."/>
            <person name="Kato Y."/>
            <person name="Nakamura S."/>
            <person name="Yamada-Narita S."/>
            <person name="Kawakoshi A."/>
            <person name="Fukunaga Y."/>
            <person name="Yamazaki S."/>
            <person name="Fujita N."/>
        </authorList>
    </citation>
    <scope>NUCLEOTIDE SEQUENCE [LARGE SCALE GENOMIC DNA]</scope>
    <source>
        <strain evidence="2">NBRC 102666 / KCTC 22515 / FYK2301M01</strain>
    </source>
</reference>
<dbReference type="OrthoDB" id="212238at2"/>
<evidence type="ECO:0000313" key="2">
    <source>
        <dbReference type="Proteomes" id="UP000007881"/>
    </source>
</evidence>